<organism evidence="2 3">
    <name type="scientific">Serendipita vermifera MAFF 305830</name>
    <dbReference type="NCBI Taxonomy" id="933852"/>
    <lineage>
        <taxon>Eukaryota</taxon>
        <taxon>Fungi</taxon>
        <taxon>Dikarya</taxon>
        <taxon>Basidiomycota</taxon>
        <taxon>Agaricomycotina</taxon>
        <taxon>Agaricomycetes</taxon>
        <taxon>Sebacinales</taxon>
        <taxon>Serendipitaceae</taxon>
        <taxon>Serendipita</taxon>
    </lineage>
</organism>
<dbReference type="HOGENOM" id="CLU_2051092_0_0_1"/>
<evidence type="ECO:0000256" key="1">
    <source>
        <dbReference type="SAM" id="MobiDB-lite"/>
    </source>
</evidence>
<dbReference type="EMBL" id="KN824282">
    <property type="protein sequence ID" value="KIM31553.1"/>
    <property type="molecule type" value="Genomic_DNA"/>
</dbReference>
<sequence>MVLCVRIVGLVDSVSGVGARAVSMQALSTWWPMHQIKSGIRLWRSNPAMTLALEQSLDLLPASDFITRMWPSNEHLLEHNRTLNGLVECCRIAGVHVPIRFMPSGTQNSLIIPSQKSKKASPSDIPMAPLD</sequence>
<evidence type="ECO:0000313" key="2">
    <source>
        <dbReference type="EMBL" id="KIM31553.1"/>
    </source>
</evidence>
<accession>A0A0C2WZU1</accession>
<proteinExistence type="predicted"/>
<dbReference type="AlphaFoldDB" id="A0A0C2WZU1"/>
<evidence type="ECO:0000313" key="3">
    <source>
        <dbReference type="Proteomes" id="UP000054097"/>
    </source>
</evidence>
<feature type="region of interest" description="Disordered" evidence="1">
    <location>
        <begin position="111"/>
        <end position="131"/>
    </location>
</feature>
<keyword evidence="3" id="KW-1185">Reference proteome</keyword>
<name>A0A0C2WZU1_SERVB</name>
<gene>
    <name evidence="2" type="ORF">M408DRAFT_261478</name>
</gene>
<dbReference type="Proteomes" id="UP000054097">
    <property type="component" value="Unassembled WGS sequence"/>
</dbReference>
<reference evidence="2 3" key="1">
    <citation type="submission" date="2014-04" db="EMBL/GenBank/DDBJ databases">
        <authorList>
            <consortium name="DOE Joint Genome Institute"/>
            <person name="Kuo A."/>
            <person name="Zuccaro A."/>
            <person name="Kohler A."/>
            <person name="Nagy L.G."/>
            <person name="Floudas D."/>
            <person name="Copeland A."/>
            <person name="Barry K.W."/>
            <person name="Cichocki N."/>
            <person name="Veneault-Fourrey C."/>
            <person name="LaButti K."/>
            <person name="Lindquist E.A."/>
            <person name="Lipzen A."/>
            <person name="Lundell T."/>
            <person name="Morin E."/>
            <person name="Murat C."/>
            <person name="Sun H."/>
            <person name="Tunlid A."/>
            <person name="Henrissat B."/>
            <person name="Grigoriev I.V."/>
            <person name="Hibbett D.S."/>
            <person name="Martin F."/>
            <person name="Nordberg H.P."/>
            <person name="Cantor M.N."/>
            <person name="Hua S.X."/>
        </authorList>
    </citation>
    <scope>NUCLEOTIDE SEQUENCE [LARGE SCALE GENOMIC DNA]</scope>
    <source>
        <strain evidence="2 3">MAFF 305830</strain>
    </source>
</reference>
<reference evidence="3" key="2">
    <citation type="submission" date="2015-01" db="EMBL/GenBank/DDBJ databases">
        <title>Evolutionary Origins and Diversification of the Mycorrhizal Mutualists.</title>
        <authorList>
            <consortium name="DOE Joint Genome Institute"/>
            <consortium name="Mycorrhizal Genomics Consortium"/>
            <person name="Kohler A."/>
            <person name="Kuo A."/>
            <person name="Nagy L.G."/>
            <person name="Floudas D."/>
            <person name="Copeland A."/>
            <person name="Barry K.W."/>
            <person name="Cichocki N."/>
            <person name="Veneault-Fourrey C."/>
            <person name="LaButti K."/>
            <person name="Lindquist E.A."/>
            <person name="Lipzen A."/>
            <person name="Lundell T."/>
            <person name="Morin E."/>
            <person name="Murat C."/>
            <person name="Riley R."/>
            <person name="Ohm R."/>
            <person name="Sun H."/>
            <person name="Tunlid A."/>
            <person name="Henrissat B."/>
            <person name="Grigoriev I.V."/>
            <person name="Hibbett D.S."/>
            <person name="Martin F."/>
        </authorList>
    </citation>
    <scope>NUCLEOTIDE SEQUENCE [LARGE SCALE GENOMIC DNA]</scope>
    <source>
        <strain evidence="3">MAFF 305830</strain>
    </source>
</reference>
<protein>
    <submittedName>
        <fullName evidence="2">Uncharacterized protein</fullName>
    </submittedName>
</protein>